<gene>
    <name evidence="1" type="ORF">OTU49_013040</name>
</gene>
<comment type="caution">
    <text evidence="1">The sequence shown here is derived from an EMBL/GenBank/DDBJ whole genome shotgun (WGS) entry which is preliminary data.</text>
</comment>
<dbReference type="Proteomes" id="UP001445076">
    <property type="component" value="Unassembled WGS sequence"/>
</dbReference>
<proteinExistence type="predicted"/>
<sequence length="163" mass="17769">MDRASRERAASSGDAIFWVKSGMEDREGGAYYTCLVSSLLSVSRFGAPQTGSVSCEGLSSCPLRPVLSAVKVCHLPLNWFYQLHITVIFPSTGSINYTSLSSSPQLVLSTTHHCHLPLNRFYQLHITVIFPSTGSTNYTTLNLPPQPVLPTTNLPRAADSIQL</sequence>
<keyword evidence="2" id="KW-1185">Reference proteome</keyword>
<evidence type="ECO:0000313" key="1">
    <source>
        <dbReference type="EMBL" id="KAK8720896.1"/>
    </source>
</evidence>
<name>A0AAW0VV94_CHEQU</name>
<accession>A0AAW0VV94</accession>
<evidence type="ECO:0008006" key="3">
    <source>
        <dbReference type="Google" id="ProtNLM"/>
    </source>
</evidence>
<organism evidence="1 2">
    <name type="scientific">Cherax quadricarinatus</name>
    <name type="common">Australian red claw crayfish</name>
    <dbReference type="NCBI Taxonomy" id="27406"/>
    <lineage>
        <taxon>Eukaryota</taxon>
        <taxon>Metazoa</taxon>
        <taxon>Ecdysozoa</taxon>
        <taxon>Arthropoda</taxon>
        <taxon>Crustacea</taxon>
        <taxon>Multicrustacea</taxon>
        <taxon>Malacostraca</taxon>
        <taxon>Eumalacostraca</taxon>
        <taxon>Eucarida</taxon>
        <taxon>Decapoda</taxon>
        <taxon>Pleocyemata</taxon>
        <taxon>Astacidea</taxon>
        <taxon>Parastacoidea</taxon>
        <taxon>Parastacidae</taxon>
        <taxon>Cherax</taxon>
    </lineage>
</organism>
<dbReference type="EMBL" id="JARKIK010000166">
    <property type="protein sequence ID" value="KAK8720896.1"/>
    <property type="molecule type" value="Genomic_DNA"/>
</dbReference>
<reference evidence="1 2" key="1">
    <citation type="journal article" date="2024" name="BMC Genomics">
        <title>Genome assembly of redclaw crayfish (Cherax quadricarinatus) provides insights into its immune adaptation and hypoxia tolerance.</title>
        <authorList>
            <person name="Liu Z."/>
            <person name="Zheng J."/>
            <person name="Li H."/>
            <person name="Fang K."/>
            <person name="Wang S."/>
            <person name="He J."/>
            <person name="Zhou D."/>
            <person name="Weng S."/>
            <person name="Chi M."/>
            <person name="Gu Z."/>
            <person name="He J."/>
            <person name="Li F."/>
            <person name="Wang M."/>
        </authorList>
    </citation>
    <scope>NUCLEOTIDE SEQUENCE [LARGE SCALE GENOMIC DNA]</scope>
    <source>
        <strain evidence="1">ZL_2023a</strain>
    </source>
</reference>
<protein>
    <recommendedName>
        <fullName evidence="3">Ig-like domain-containing protein</fullName>
    </recommendedName>
</protein>
<dbReference type="AlphaFoldDB" id="A0AAW0VV94"/>
<evidence type="ECO:0000313" key="2">
    <source>
        <dbReference type="Proteomes" id="UP001445076"/>
    </source>
</evidence>